<evidence type="ECO:0000313" key="6">
    <source>
        <dbReference type="Proteomes" id="UP000003610"/>
    </source>
</evidence>
<keyword evidence="1" id="KW-0963">Cytoplasm</keyword>
<organism evidence="5 6">
    <name type="scientific">Prevotella disiens FB035-09AN</name>
    <dbReference type="NCBI Taxonomy" id="866771"/>
    <lineage>
        <taxon>Bacteria</taxon>
        <taxon>Pseudomonadati</taxon>
        <taxon>Bacteroidota</taxon>
        <taxon>Bacteroidia</taxon>
        <taxon>Bacteroidales</taxon>
        <taxon>Prevotellaceae</taxon>
        <taxon>Prevotella</taxon>
    </lineage>
</organism>
<evidence type="ECO:0000313" key="5">
    <source>
        <dbReference type="EMBL" id="EFL45212.1"/>
    </source>
</evidence>
<dbReference type="PANTHER" id="PTHR22572">
    <property type="entry name" value="SUGAR-1-PHOSPHATE GUANYL TRANSFERASE"/>
    <property type="match status" value="1"/>
</dbReference>
<accession>E1KTN7</accession>
<dbReference type="eggNOG" id="COG0241">
    <property type="taxonomic scope" value="Bacteria"/>
</dbReference>
<dbReference type="InterPro" id="IPR023214">
    <property type="entry name" value="HAD_sf"/>
</dbReference>
<dbReference type="InterPro" id="IPR006543">
    <property type="entry name" value="Histidinol-phos"/>
</dbReference>
<dbReference type="AlphaFoldDB" id="E1KTN7"/>
<dbReference type="Proteomes" id="UP000003610">
    <property type="component" value="Unassembled WGS sequence"/>
</dbReference>
<dbReference type="InterPro" id="IPR005835">
    <property type="entry name" value="NTP_transferase_dom"/>
</dbReference>
<dbReference type="STRING" id="866771.HMPREF9296_1851"/>
<reference evidence="5 6" key="1">
    <citation type="submission" date="2010-08" db="EMBL/GenBank/DDBJ databases">
        <authorList>
            <person name="Durkin A.S."/>
            <person name="Madupu R."/>
            <person name="Torralba M."/>
            <person name="Gillis M."/>
            <person name="Methe B."/>
            <person name="Sutton G."/>
            <person name="Nelson K.E."/>
        </authorList>
    </citation>
    <scope>NUCLEOTIDE SEQUENCE [LARGE SCALE GENOMIC DNA]</scope>
    <source>
        <strain evidence="5 6">FB035-09AN</strain>
    </source>
</reference>
<dbReference type="CDD" id="cd04181">
    <property type="entry name" value="NTP_transferase"/>
    <property type="match status" value="1"/>
</dbReference>
<dbReference type="NCBIfam" id="TIGR01662">
    <property type="entry name" value="HAD-SF-IIIA"/>
    <property type="match status" value="1"/>
</dbReference>
<proteinExistence type="predicted"/>
<dbReference type="InterPro" id="IPR036412">
    <property type="entry name" value="HAD-like_sf"/>
</dbReference>
<dbReference type="Pfam" id="PF00702">
    <property type="entry name" value="Hydrolase"/>
    <property type="match status" value="1"/>
</dbReference>
<dbReference type="CDD" id="cd07503">
    <property type="entry name" value="HAD_HisB-N"/>
    <property type="match status" value="1"/>
</dbReference>
<evidence type="ECO:0000256" key="2">
    <source>
        <dbReference type="ARBA" id="ARBA00022723"/>
    </source>
</evidence>
<gene>
    <name evidence="5" type="primary">gmhB</name>
    <name evidence="5" type="ORF">HMPREF9296_1851</name>
</gene>
<dbReference type="InterPro" id="IPR006549">
    <property type="entry name" value="HAD-SF_hydro_IIIA"/>
</dbReference>
<comment type="caution">
    <text evidence="5">The sequence shown here is derived from an EMBL/GenBank/DDBJ whole genome shotgun (WGS) entry which is preliminary data.</text>
</comment>
<evidence type="ECO:0000259" key="4">
    <source>
        <dbReference type="Pfam" id="PF00483"/>
    </source>
</evidence>
<dbReference type="NCBIfam" id="TIGR01656">
    <property type="entry name" value="Histidinol-ppas"/>
    <property type="match status" value="1"/>
</dbReference>
<dbReference type="GO" id="GO:0046872">
    <property type="term" value="F:metal ion binding"/>
    <property type="evidence" value="ECO:0007669"/>
    <property type="project" value="UniProtKB-KW"/>
</dbReference>
<dbReference type="SUPFAM" id="SSF53448">
    <property type="entry name" value="Nucleotide-diphospho-sugar transferases"/>
    <property type="match status" value="1"/>
</dbReference>
<dbReference type="SUPFAM" id="SSF56784">
    <property type="entry name" value="HAD-like"/>
    <property type="match status" value="1"/>
</dbReference>
<dbReference type="Gene3D" id="3.90.550.10">
    <property type="entry name" value="Spore Coat Polysaccharide Biosynthesis Protein SpsA, Chain A"/>
    <property type="match status" value="1"/>
</dbReference>
<dbReference type="GO" id="GO:0016791">
    <property type="term" value="F:phosphatase activity"/>
    <property type="evidence" value="ECO:0007669"/>
    <property type="project" value="InterPro"/>
</dbReference>
<evidence type="ECO:0000256" key="1">
    <source>
        <dbReference type="ARBA" id="ARBA00022490"/>
    </source>
</evidence>
<keyword evidence="2" id="KW-0479">Metal-binding</keyword>
<dbReference type="InterPro" id="IPR029044">
    <property type="entry name" value="Nucleotide-diphossugar_trans"/>
</dbReference>
<name>E1KTN7_9BACT</name>
<dbReference type="Gene3D" id="3.40.50.1000">
    <property type="entry name" value="HAD superfamily/HAD-like"/>
    <property type="match status" value="1"/>
</dbReference>
<dbReference type="eggNOG" id="COG1208">
    <property type="taxonomic scope" value="Bacteria"/>
</dbReference>
<dbReference type="EMBL" id="AEDO01000056">
    <property type="protein sequence ID" value="EFL45212.1"/>
    <property type="molecule type" value="Genomic_DNA"/>
</dbReference>
<feature type="domain" description="Nucleotidyl transferase" evidence="4">
    <location>
        <begin position="7"/>
        <end position="128"/>
    </location>
</feature>
<protein>
    <submittedName>
        <fullName evidence="5">D,D-heptose 1,7-bisphosphate phosphatase</fullName>
    </submittedName>
</protein>
<dbReference type="InterPro" id="IPR050486">
    <property type="entry name" value="Mannose-1P_guanyltransferase"/>
</dbReference>
<evidence type="ECO:0000256" key="3">
    <source>
        <dbReference type="ARBA" id="ARBA00022801"/>
    </source>
</evidence>
<dbReference type="Pfam" id="PF00483">
    <property type="entry name" value="NTP_transferase"/>
    <property type="match status" value="1"/>
</dbReference>
<keyword evidence="3" id="KW-0378">Hydrolase</keyword>
<sequence>MEIKRMKVVIMAGGKGTRIASVRADVPKPLIEVCDKPILQWQIENLKDSGLTDITLVIGYLGEKIKEFFGDGKKFGVNISYFTEDHPLGTAGALFKMNLNEDFLLMCGDVMINIDFNRFIQFHKEHSPWASLISHPNGHPHDSSILVTETLPAISGEVPHTTNKVISWIVKEDKQGFYKNRVNAGIEIISPQLLQAVRELYAVQALPFPEKIDLDRDVLRPNINSGKIFAYDTPEYIKDMGTPERFAETENDINEGRVYARNLKNKQKAVFIDRDGTINKHIGFLKSPEQMELIPGAAEAIKLINQSGYLAIIITNQPVIARGECTFEDLDIIHNKLETLLGYEGAFVDAIYYCPHHPDKGFEGERAELKFDCDCRKPKAGLFHRAARDLNIDLGKSIMIGDCQSDIEAGKNANCAKVFLVESNTPSSLLNCVCDIFKR</sequence>